<keyword evidence="4 13" id="KW-0833">Ubl conjugation pathway</keyword>
<dbReference type="FunFam" id="3.10.110.10:FF:000037">
    <property type="entry name" value="ubiquitin-conjugating enzyme E2 27"/>
    <property type="match status" value="1"/>
</dbReference>
<dbReference type="InterPro" id="IPR015368">
    <property type="entry name" value="UBA_C_fun"/>
</dbReference>
<feature type="active site" description="Glycyl thioester intermediate" evidence="12">
    <location>
        <position position="91"/>
    </location>
</feature>
<dbReference type="Pfam" id="PF00179">
    <property type="entry name" value="UQ_con"/>
    <property type="match status" value="1"/>
</dbReference>
<organism evidence="14 15">
    <name type="scientific">Penicillium atrosanguineum</name>
    <dbReference type="NCBI Taxonomy" id="1132637"/>
    <lineage>
        <taxon>Eukaryota</taxon>
        <taxon>Fungi</taxon>
        <taxon>Dikarya</taxon>
        <taxon>Ascomycota</taxon>
        <taxon>Pezizomycotina</taxon>
        <taxon>Eurotiomycetes</taxon>
        <taxon>Eurotiomycetidae</taxon>
        <taxon>Eurotiales</taxon>
        <taxon>Aspergillaceae</taxon>
        <taxon>Penicillium</taxon>
    </lineage>
</organism>
<evidence type="ECO:0000256" key="10">
    <source>
        <dbReference type="ARBA" id="ARBA00072431"/>
    </source>
</evidence>
<dbReference type="InterPro" id="IPR050113">
    <property type="entry name" value="Ub_conjugating_enzyme"/>
</dbReference>
<sequence length="237" mass="25741">MASNRMRRVAKELADIVKDKSSQIQVEPIGDHEDITRLRGSFPGPPDTPYQGGTYSVDIKIPTDYPFRPPLMKFETKVWHPNISSQTGAICLDTLGTAWSPVLTVKSSLLSLQSLLSTPEPKDPQDAEVATMMLQAPQEFERVARQWAVTYAGAPSTGTGSGNTGGANNAQLSAPKDDIARYGGYNRDLVSRFTDMGFDLEQVVSALRFVGINTNGGQPRELEDAQLGDITARLLGD</sequence>
<dbReference type="EMBL" id="JAPZBO010000002">
    <property type="protein sequence ID" value="KAJ5323503.1"/>
    <property type="molecule type" value="Genomic_DNA"/>
</dbReference>
<dbReference type="InterPro" id="IPR023313">
    <property type="entry name" value="UBQ-conjugating_AS"/>
</dbReference>
<keyword evidence="3 13" id="KW-0547">Nucleotide-binding</keyword>
<evidence type="ECO:0000256" key="2">
    <source>
        <dbReference type="ARBA" id="ARBA00022679"/>
    </source>
</evidence>
<evidence type="ECO:0000313" key="14">
    <source>
        <dbReference type="EMBL" id="KAJ5323503.1"/>
    </source>
</evidence>
<evidence type="ECO:0000256" key="9">
    <source>
        <dbReference type="ARBA" id="ARBA00042190"/>
    </source>
</evidence>
<gene>
    <name evidence="14" type="ORF">N7476_002103</name>
</gene>
<dbReference type="SUPFAM" id="SSF54495">
    <property type="entry name" value="UBC-like"/>
    <property type="match status" value="1"/>
</dbReference>
<evidence type="ECO:0000256" key="8">
    <source>
        <dbReference type="ARBA" id="ARBA00042179"/>
    </source>
</evidence>
<evidence type="ECO:0000256" key="3">
    <source>
        <dbReference type="ARBA" id="ARBA00022741"/>
    </source>
</evidence>
<keyword evidence="2" id="KW-0808">Transferase</keyword>
<dbReference type="InterPro" id="IPR000608">
    <property type="entry name" value="UBC"/>
</dbReference>
<evidence type="ECO:0000313" key="15">
    <source>
        <dbReference type="Proteomes" id="UP001147746"/>
    </source>
</evidence>
<dbReference type="Gene3D" id="1.10.8.10">
    <property type="entry name" value="DNA helicase RuvA subunit, C-terminal domain"/>
    <property type="match status" value="1"/>
</dbReference>
<dbReference type="SMART" id="SM00212">
    <property type="entry name" value="UBCc"/>
    <property type="match status" value="1"/>
</dbReference>
<reference evidence="14" key="1">
    <citation type="submission" date="2022-12" db="EMBL/GenBank/DDBJ databases">
        <authorList>
            <person name="Petersen C."/>
        </authorList>
    </citation>
    <scope>NUCLEOTIDE SEQUENCE</scope>
    <source>
        <strain evidence="14">IBT 21472</strain>
    </source>
</reference>
<dbReference type="Proteomes" id="UP001147746">
    <property type="component" value="Unassembled WGS sequence"/>
</dbReference>
<dbReference type="PROSITE" id="PS00183">
    <property type="entry name" value="UBC_1"/>
    <property type="match status" value="1"/>
</dbReference>
<dbReference type="GO" id="GO:0061631">
    <property type="term" value="F:ubiquitin conjugating enzyme activity"/>
    <property type="evidence" value="ECO:0007669"/>
    <property type="project" value="UniProtKB-EC"/>
</dbReference>
<keyword evidence="5 13" id="KW-0067">ATP-binding</keyword>
<name>A0A9W9LCE7_9EURO</name>
<dbReference type="EC" id="2.3.2.23" evidence="1"/>
<evidence type="ECO:0000256" key="5">
    <source>
        <dbReference type="ARBA" id="ARBA00022840"/>
    </source>
</evidence>
<reference evidence="14" key="2">
    <citation type="journal article" date="2023" name="IMA Fungus">
        <title>Comparative genomic study of the Penicillium genus elucidates a diverse pangenome and 15 lateral gene transfer events.</title>
        <authorList>
            <person name="Petersen C."/>
            <person name="Sorensen T."/>
            <person name="Nielsen M.R."/>
            <person name="Sondergaard T.E."/>
            <person name="Sorensen J.L."/>
            <person name="Fitzpatrick D.A."/>
            <person name="Frisvad J.C."/>
            <person name="Nielsen K.L."/>
        </authorList>
    </citation>
    <scope>NUCLEOTIDE SEQUENCE</scope>
    <source>
        <strain evidence="14">IBT 21472</strain>
    </source>
</reference>
<comment type="caution">
    <text evidence="14">The sequence shown here is derived from an EMBL/GenBank/DDBJ whole genome shotgun (WGS) entry which is preliminary data.</text>
</comment>
<evidence type="ECO:0000256" key="11">
    <source>
        <dbReference type="ARBA" id="ARBA00077197"/>
    </source>
</evidence>
<evidence type="ECO:0000256" key="1">
    <source>
        <dbReference type="ARBA" id="ARBA00012486"/>
    </source>
</evidence>
<evidence type="ECO:0000256" key="12">
    <source>
        <dbReference type="PROSITE-ProRule" id="PRU10133"/>
    </source>
</evidence>
<evidence type="ECO:0000256" key="13">
    <source>
        <dbReference type="RuleBase" id="RU362109"/>
    </source>
</evidence>
<evidence type="ECO:0000256" key="4">
    <source>
        <dbReference type="ARBA" id="ARBA00022786"/>
    </source>
</evidence>
<dbReference type="PROSITE" id="PS50127">
    <property type="entry name" value="UBC_2"/>
    <property type="match status" value="1"/>
</dbReference>
<dbReference type="SUPFAM" id="SSF46934">
    <property type="entry name" value="UBA-like"/>
    <property type="match status" value="1"/>
</dbReference>
<evidence type="ECO:0000256" key="7">
    <source>
        <dbReference type="ARBA" id="ARBA00041569"/>
    </source>
</evidence>
<proteinExistence type="inferred from homology"/>
<dbReference type="Pfam" id="PF09288">
    <property type="entry name" value="UBA_3"/>
    <property type="match status" value="1"/>
</dbReference>
<dbReference type="PANTHER" id="PTHR24067">
    <property type="entry name" value="UBIQUITIN-CONJUGATING ENZYME E2"/>
    <property type="match status" value="1"/>
</dbReference>
<dbReference type="GO" id="GO:0005524">
    <property type="term" value="F:ATP binding"/>
    <property type="evidence" value="ECO:0007669"/>
    <property type="project" value="UniProtKB-UniRule"/>
</dbReference>
<comment type="similarity">
    <text evidence="13">Belongs to the ubiquitin-conjugating enzyme family.</text>
</comment>
<dbReference type="InterPro" id="IPR016135">
    <property type="entry name" value="UBQ-conjugating_enzyme/RWD"/>
</dbReference>
<dbReference type="Gene3D" id="3.10.110.10">
    <property type="entry name" value="Ubiquitin Conjugating Enzyme"/>
    <property type="match status" value="1"/>
</dbReference>
<keyword evidence="15" id="KW-1185">Reference proteome</keyword>
<protein>
    <recommendedName>
        <fullName evidence="10">Ubiquitin-conjugating enzyme E2 1</fullName>
        <ecNumber evidence="1">2.3.2.23</ecNumber>
    </recommendedName>
    <alternativeName>
        <fullName evidence="11">E2 ubiquitin-conjugating enzyme 1</fullName>
    </alternativeName>
    <alternativeName>
        <fullName evidence="8">E2 ubiquitin-conjugating enzyme 2</fullName>
    </alternativeName>
    <alternativeName>
        <fullName evidence="9">Ubiquitin carrier protein UBC2</fullName>
    </alternativeName>
    <alternativeName>
        <fullName evidence="6">Ubiquitin-conjugating enzyme E2 2</fullName>
    </alternativeName>
    <alternativeName>
        <fullName evidence="7">Ubiquitin-protein ligase UBC2</fullName>
    </alternativeName>
</protein>
<accession>A0A9W9LCE7</accession>
<dbReference type="InterPro" id="IPR009060">
    <property type="entry name" value="UBA-like_sf"/>
</dbReference>
<evidence type="ECO:0000256" key="6">
    <source>
        <dbReference type="ARBA" id="ARBA00039884"/>
    </source>
</evidence>
<dbReference type="OrthoDB" id="9993688at2759"/>
<dbReference type="AlphaFoldDB" id="A0A9W9LCE7"/>